<dbReference type="SUPFAM" id="SSF101874">
    <property type="entry name" value="YceI-like"/>
    <property type="match status" value="1"/>
</dbReference>
<sequence length="311" mass="33141">MSQQKSHGNSNRLVWILVPIAFIAGIAVGVGGLLWATGGNSEPSRDVSEAAATLSLAEATEVMSPTETVVPAEEMEPTEAMDPTEEVAATEEMDATEEMAAPTEEMAATDAEEASADTQSVSSEGDAERALFRITPDESEARFKIDETLMGNDIVVVGTTNDIAGDMIINLTSPAGSQLGEIAVSARTLKTDEEFRNQAIRGRILMSSQDEYEFVTFEPTEFVSLSSDPVAVGDTVEFQITGDLTIRDTTQSVTFDTTVTLESEDRITGFATTDILYADYGISIQAPPSVSGIGDVVTLELDFVALKVDES</sequence>
<dbReference type="InterPro" id="IPR007372">
    <property type="entry name" value="Lipid/polyisoprenoid-bd_YceI"/>
</dbReference>
<dbReference type="InterPro" id="IPR036761">
    <property type="entry name" value="TTHA0802/YceI-like_sf"/>
</dbReference>
<comment type="similarity">
    <text evidence="1">Belongs to the UPF0312 family.</text>
</comment>
<name>A0A7S8E9B7_9CHLR</name>
<evidence type="ECO:0000313" key="4">
    <source>
        <dbReference type="EMBL" id="QPC82624.1"/>
    </source>
</evidence>
<dbReference type="EMBL" id="CP062983">
    <property type="protein sequence ID" value="QPC82624.1"/>
    <property type="molecule type" value="Genomic_DNA"/>
</dbReference>
<evidence type="ECO:0000256" key="2">
    <source>
        <dbReference type="SAM" id="Phobius"/>
    </source>
</evidence>
<dbReference type="Pfam" id="PF04264">
    <property type="entry name" value="YceI"/>
    <property type="match status" value="1"/>
</dbReference>
<gene>
    <name evidence="4" type="ORF">G4Y79_23530</name>
</gene>
<protein>
    <submittedName>
        <fullName evidence="4">YceI family protein</fullName>
    </submittedName>
</protein>
<keyword evidence="2" id="KW-0812">Transmembrane</keyword>
<feature type="domain" description="Lipid/polyisoprenoid-binding YceI-like" evidence="3">
    <location>
        <begin position="131"/>
        <end position="306"/>
    </location>
</feature>
<evidence type="ECO:0000313" key="5">
    <source>
        <dbReference type="Proteomes" id="UP000594468"/>
    </source>
</evidence>
<dbReference type="SMART" id="SM00867">
    <property type="entry name" value="YceI"/>
    <property type="match status" value="1"/>
</dbReference>
<evidence type="ECO:0000256" key="1">
    <source>
        <dbReference type="ARBA" id="ARBA00008812"/>
    </source>
</evidence>
<organism evidence="4 5">
    <name type="scientific">Phototrophicus methaneseepsis</name>
    <dbReference type="NCBI Taxonomy" id="2710758"/>
    <lineage>
        <taxon>Bacteria</taxon>
        <taxon>Bacillati</taxon>
        <taxon>Chloroflexota</taxon>
        <taxon>Candidatus Thermofontia</taxon>
        <taxon>Phototrophicales</taxon>
        <taxon>Phototrophicaceae</taxon>
        <taxon>Phototrophicus</taxon>
    </lineage>
</organism>
<evidence type="ECO:0000259" key="3">
    <source>
        <dbReference type="SMART" id="SM00867"/>
    </source>
</evidence>
<dbReference type="RefSeq" id="WP_195170693.1">
    <property type="nucleotide sequence ID" value="NZ_CP062983.1"/>
</dbReference>
<proteinExistence type="inferred from homology"/>
<dbReference type="PANTHER" id="PTHR34406">
    <property type="entry name" value="PROTEIN YCEI"/>
    <property type="match status" value="1"/>
</dbReference>
<dbReference type="AlphaFoldDB" id="A0A7S8E9B7"/>
<feature type="transmembrane region" description="Helical" evidence="2">
    <location>
        <begin position="12"/>
        <end position="36"/>
    </location>
</feature>
<keyword evidence="2" id="KW-0472">Membrane</keyword>
<dbReference type="Proteomes" id="UP000594468">
    <property type="component" value="Chromosome"/>
</dbReference>
<reference evidence="4 5" key="1">
    <citation type="submission" date="2020-02" db="EMBL/GenBank/DDBJ databases">
        <authorList>
            <person name="Zheng R.K."/>
            <person name="Sun C.M."/>
        </authorList>
    </citation>
    <scope>NUCLEOTIDE SEQUENCE [LARGE SCALE GENOMIC DNA]</scope>
    <source>
        <strain evidence="5">rifampicinis</strain>
    </source>
</reference>
<keyword evidence="5" id="KW-1185">Reference proteome</keyword>
<dbReference type="PANTHER" id="PTHR34406:SF1">
    <property type="entry name" value="PROTEIN YCEI"/>
    <property type="match status" value="1"/>
</dbReference>
<dbReference type="KEGG" id="pmet:G4Y79_23530"/>
<keyword evidence="2" id="KW-1133">Transmembrane helix</keyword>
<dbReference type="Gene3D" id="2.40.128.110">
    <property type="entry name" value="Lipid/polyisoprenoid-binding, YceI-like"/>
    <property type="match status" value="1"/>
</dbReference>
<accession>A0A7S8E9B7</accession>